<dbReference type="OrthoDB" id="7769065at2759"/>
<feature type="compositionally biased region" description="Basic and acidic residues" evidence="1">
    <location>
        <begin position="129"/>
        <end position="140"/>
    </location>
</feature>
<dbReference type="PANTHER" id="PTHR31257">
    <property type="entry name" value="RICIN B-LIKE LECTIN EULS3"/>
    <property type="match status" value="1"/>
</dbReference>
<dbReference type="AlphaFoldDB" id="A0A9R0IJ02"/>
<sequence>MDPFGHHHHNNHRHHGRDEEDSDNYPRPQYPPSQPPFGGGVYPQNYPPPGPPPSYGSEYTHPSPQNYPYPSQVAGVHHTSHTPYMEESPNYPPPPPHPSSFSHQSSHDYGSHNSHMESPNYPSYGHQTSYHDEPDRHESGHGGGLGGGAHRFRPHMPGFIQEHFNHSPSNLSSLESDSYNAGGVGGGIDLGDYFGNKPTFKIYSKAGGDTYSVAIRNHKVVLTHSDPNDPTQHWFKDEKYSTKVKDSDGYPSFALVNRSTGQALKHSVSAEPVQLVPYKPDVLDASILWTESKDLGAGFRTIRMVNNVNLVMDAFNGDKDHGGIHEGTVIALFRPWKGDNQNQQWKLYPHSQA</sequence>
<evidence type="ECO:0000313" key="2">
    <source>
        <dbReference type="Proteomes" id="UP000813463"/>
    </source>
</evidence>
<organism evidence="2 3">
    <name type="scientific">Spinacia oleracea</name>
    <name type="common">Spinach</name>
    <dbReference type="NCBI Taxonomy" id="3562"/>
    <lineage>
        <taxon>Eukaryota</taxon>
        <taxon>Viridiplantae</taxon>
        <taxon>Streptophyta</taxon>
        <taxon>Embryophyta</taxon>
        <taxon>Tracheophyta</taxon>
        <taxon>Spermatophyta</taxon>
        <taxon>Magnoliopsida</taxon>
        <taxon>eudicotyledons</taxon>
        <taxon>Gunneridae</taxon>
        <taxon>Pentapetalae</taxon>
        <taxon>Caryophyllales</taxon>
        <taxon>Chenopodiaceae</taxon>
        <taxon>Chenopodioideae</taxon>
        <taxon>Anserineae</taxon>
        <taxon>Spinacia</taxon>
    </lineage>
</organism>
<reference evidence="2" key="1">
    <citation type="journal article" date="2021" name="Nat. Commun.">
        <title>Genomic analyses provide insights into spinach domestication and the genetic basis of agronomic traits.</title>
        <authorList>
            <person name="Cai X."/>
            <person name="Sun X."/>
            <person name="Xu C."/>
            <person name="Sun H."/>
            <person name="Wang X."/>
            <person name="Ge C."/>
            <person name="Zhang Z."/>
            <person name="Wang Q."/>
            <person name="Fei Z."/>
            <person name="Jiao C."/>
            <person name="Wang Q."/>
        </authorList>
    </citation>
    <scope>NUCLEOTIDE SEQUENCE [LARGE SCALE GENOMIC DNA]</scope>
    <source>
        <strain evidence="2">cv. Varoflay</strain>
    </source>
</reference>
<dbReference type="InterPro" id="IPR035992">
    <property type="entry name" value="Ricin_B-like_lectins"/>
</dbReference>
<evidence type="ECO:0000256" key="1">
    <source>
        <dbReference type="SAM" id="MobiDB-lite"/>
    </source>
</evidence>
<dbReference type="RefSeq" id="XP_021850221.1">
    <property type="nucleotide sequence ID" value="XM_021994529.2"/>
</dbReference>
<feature type="compositionally biased region" description="Pro residues" evidence="1">
    <location>
        <begin position="45"/>
        <end position="54"/>
    </location>
</feature>
<keyword evidence="2" id="KW-1185">Reference proteome</keyword>
<reference evidence="3" key="2">
    <citation type="submission" date="2025-08" db="UniProtKB">
        <authorList>
            <consortium name="RefSeq"/>
        </authorList>
    </citation>
    <scope>IDENTIFICATION</scope>
    <source>
        <tissue evidence="3">Leaf</tissue>
    </source>
</reference>
<evidence type="ECO:0000313" key="3">
    <source>
        <dbReference type="RefSeq" id="XP_021850221.1"/>
    </source>
</evidence>
<proteinExistence type="predicted"/>
<accession>A0A9R0IJ02</accession>
<dbReference type="GO" id="GO:0030246">
    <property type="term" value="F:carbohydrate binding"/>
    <property type="evidence" value="ECO:0000318"/>
    <property type="project" value="GO_Central"/>
</dbReference>
<dbReference type="SUPFAM" id="SSF50370">
    <property type="entry name" value="Ricin B-like lectins"/>
    <property type="match status" value="1"/>
</dbReference>
<feature type="compositionally biased region" description="Basic residues" evidence="1">
    <location>
        <begin position="1"/>
        <end position="15"/>
    </location>
</feature>
<feature type="compositionally biased region" description="Polar residues" evidence="1">
    <location>
        <begin position="60"/>
        <end position="69"/>
    </location>
</feature>
<feature type="region of interest" description="Disordered" evidence="1">
    <location>
        <begin position="1"/>
        <end position="149"/>
    </location>
</feature>
<dbReference type="GO" id="GO:0090332">
    <property type="term" value="P:stomatal closure"/>
    <property type="evidence" value="ECO:0000318"/>
    <property type="project" value="GO_Central"/>
</dbReference>
<dbReference type="PANTHER" id="PTHR31257:SF2">
    <property type="entry name" value="RICIN B-LIKE LECTIN EULS3"/>
    <property type="match status" value="1"/>
</dbReference>
<dbReference type="CDD" id="cd23431">
    <property type="entry name" value="beta-trefoil_Ricin_AtEULS3-like"/>
    <property type="match status" value="1"/>
</dbReference>
<dbReference type="InterPro" id="IPR040249">
    <property type="entry name" value="Ricin_B-like_lectin_EULS3-like"/>
</dbReference>
<dbReference type="KEGG" id="soe:110789829"/>
<dbReference type="GeneID" id="110789829"/>
<feature type="compositionally biased region" description="Polar residues" evidence="1">
    <location>
        <begin position="111"/>
        <end position="128"/>
    </location>
</feature>
<protein>
    <submittedName>
        <fullName evidence="3">Ricin B-like lectin R40G3</fullName>
    </submittedName>
</protein>
<name>A0A9R0IJ02_SPIOL</name>
<dbReference type="Proteomes" id="UP000813463">
    <property type="component" value="Chromosome 2"/>
</dbReference>
<dbReference type="Gene3D" id="2.80.10.50">
    <property type="match status" value="1"/>
</dbReference>
<gene>
    <name evidence="3" type="primary">LOC110789829</name>
</gene>